<keyword evidence="9 11" id="KW-0687">Ribonucleoprotein</keyword>
<sequence length="214" mass="22861">MPVAKEALVQALEKALLYKNAGFKESVDLIITLRDVNVKELGGKIRETVILPRGRGKDQRICVVADGDMAEKAKQSGAFIVMTSNDLQGISKKNAKKIAGSCDWVLVKTDLMSIVGRTLGPALGPRGKAPVPVPPGSDISALINRFKNAVLARLKDQPQVMAAIGTVDMRPEDLAENAFAVISALEVKLPQGQANIDRIIVKTTMGIPVEVKGV</sequence>
<dbReference type="HAMAP" id="MF_01318_A">
    <property type="entry name" value="Ribosomal_uL1_A"/>
    <property type="match status" value="1"/>
</dbReference>
<comment type="caution">
    <text evidence="12">The sequence shown here is derived from an EMBL/GenBank/DDBJ whole genome shotgun (WGS) entry which is preliminary data.</text>
</comment>
<evidence type="ECO:0000256" key="3">
    <source>
        <dbReference type="ARBA" id="ARBA00022491"/>
    </source>
</evidence>
<keyword evidence="7 11" id="KW-0694">RNA-binding</keyword>
<keyword evidence="6 11" id="KW-0810">Translation regulation</keyword>
<accession>A0A7J3XWZ2</accession>
<dbReference type="FunFam" id="3.40.50.790:FF:000005">
    <property type="entry name" value="50S ribosomal protein L1"/>
    <property type="match status" value="1"/>
</dbReference>
<dbReference type="PANTHER" id="PTHR36427:SF3">
    <property type="entry name" value="LARGE RIBOSOMAL SUBUNIT PROTEIN UL1M"/>
    <property type="match status" value="1"/>
</dbReference>
<dbReference type="InterPro" id="IPR002143">
    <property type="entry name" value="Ribosomal_uL1"/>
</dbReference>
<dbReference type="PANTHER" id="PTHR36427">
    <property type="entry name" value="54S RIBOSOMAL PROTEIN L1, MITOCHONDRIAL"/>
    <property type="match status" value="1"/>
</dbReference>
<reference evidence="12" key="1">
    <citation type="journal article" date="2020" name="mSystems">
        <title>Genome- and Community-Level Interaction Insights into Carbon Utilization and Element Cycling Functions of Hydrothermarchaeota in Hydrothermal Sediment.</title>
        <authorList>
            <person name="Zhou Z."/>
            <person name="Liu Y."/>
            <person name="Xu W."/>
            <person name="Pan J."/>
            <person name="Luo Z.H."/>
            <person name="Li M."/>
        </authorList>
    </citation>
    <scope>NUCLEOTIDE SEQUENCE [LARGE SCALE GENOMIC DNA]</scope>
    <source>
        <strain evidence="12">SpSt-110</strain>
    </source>
</reference>
<dbReference type="InterPro" id="IPR023674">
    <property type="entry name" value="Ribosomal_uL1-like"/>
</dbReference>
<evidence type="ECO:0000256" key="2">
    <source>
        <dbReference type="ARBA" id="ARBA00011838"/>
    </source>
</evidence>
<dbReference type="EMBL" id="DRYK01000009">
    <property type="protein sequence ID" value="HHP67222.1"/>
    <property type="molecule type" value="Genomic_DNA"/>
</dbReference>
<dbReference type="GO" id="GO:0019843">
    <property type="term" value="F:rRNA binding"/>
    <property type="evidence" value="ECO:0007669"/>
    <property type="project" value="UniProtKB-UniRule"/>
</dbReference>
<keyword evidence="4 11" id="KW-0820">tRNA-binding</keyword>
<comment type="function">
    <text evidence="11">Protein L1 is also a translational repressor protein, it controls the translation of its operon by binding to its mRNA.</text>
</comment>
<dbReference type="GO" id="GO:0015934">
    <property type="term" value="C:large ribosomal subunit"/>
    <property type="evidence" value="ECO:0007669"/>
    <property type="project" value="InterPro"/>
</dbReference>
<dbReference type="InterPro" id="IPR023669">
    <property type="entry name" value="Ribosomal_uL1_arc"/>
</dbReference>
<proteinExistence type="inferred from homology"/>
<evidence type="ECO:0000256" key="10">
    <source>
        <dbReference type="ARBA" id="ARBA00045545"/>
    </source>
</evidence>
<comment type="function">
    <text evidence="10">Probably involved in E site tRNA release. Binds directly to 23S rRNA.</text>
</comment>
<dbReference type="Gene3D" id="3.30.190.20">
    <property type="match status" value="1"/>
</dbReference>
<evidence type="ECO:0000256" key="5">
    <source>
        <dbReference type="ARBA" id="ARBA00022730"/>
    </source>
</evidence>
<gene>
    <name evidence="11" type="primary">rpl1</name>
    <name evidence="12" type="ORF">ENM60_00250</name>
</gene>
<dbReference type="GO" id="GO:0000049">
    <property type="term" value="F:tRNA binding"/>
    <property type="evidence" value="ECO:0007669"/>
    <property type="project" value="UniProtKB-KW"/>
</dbReference>
<dbReference type="InterPro" id="IPR016095">
    <property type="entry name" value="Ribosomal_uL1_3-a/b-sand"/>
</dbReference>
<keyword evidence="5 11" id="KW-0699">rRNA-binding</keyword>
<evidence type="ECO:0000256" key="8">
    <source>
        <dbReference type="ARBA" id="ARBA00022980"/>
    </source>
</evidence>
<dbReference type="Gene3D" id="3.40.50.790">
    <property type="match status" value="1"/>
</dbReference>
<dbReference type="AlphaFoldDB" id="A0A7J3XWZ2"/>
<keyword evidence="3 11" id="KW-0678">Repressor</keyword>
<evidence type="ECO:0000256" key="1">
    <source>
        <dbReference type="ARBA" id="ARBA00010531"/>
    </source>
</evidence>
<dbReference type="PIRSF" id="PIRSF002155">
    <property type="entry name" value="Ribosomal_L1"/>
    <property type="match status" value="1"/>
</dbReference>
<dbReference type="GO" id="GO:0006417">
    <property type="term" value="P:regulation of translation"/>
    <property type="evidence" value="ECO:0007669"/>
    <property type="project" value="UniProtKB-KW"/>
</dbReference>
<comment type="function">
    <text evidence="11">Binds directly to 23S rRNA. Probably involved in E site tRNA release.</text>
</comment>
<organism evidence="12">
    <name type="scientific">Thermogladius calderae</name>
    <dbReference type="NCBI Taxonomy" id="1200300"/>
    <lineage>
        <taxon>Archaea</taxon>
        <taxon>Thermoproteota</taxon>
        <taxon>Thermoprotei</taxon>
        <taxon>Desulfurococcales</taxon>
        <taxon>Desulfurococcaceae</taxon>
        <taxon>Thermogladius</taxon>
    </lineage>
</organism>
<name>A0A7J3XWZ2_9CREN</name>
<evidence type="ECO:0000256" key="7">
    <source>
        <dbReference type="ARBA" id="ARBA00022884"/>
    </source>
</evidence>
<dbReference type="InterPro" id="IPR028364">
    <property type="entry name" value="Ribosomal_uL1/biogenesis"/>
</dbReference>
<dbReference type="GO" id="GO:0006412">
    <property type="term" value="P:translation"/>
    <property type="evidence" value="ECO:0007669"/>
    <property type="project" value="UniProtKB-UniRule"/>
</dbReference>
<dbReference type="CDD" id="cd00403">
    <property type="entry name" value="Ribosomal_L1"/>
    <property type="match status" value="1"/>
</dbReference>
<protein>
    <recommendedName>
        <fullName evidence="11">Large ribosomal subunit protein uL1</fullName>
    </recommendedName>
</protein>
<keyword evidence="8 11" id="KW-0689">Ribosomal protein</keyword>
<dbReference type="NCBIfam" id="NF003244">
    <property type="entry name" value="PRK04203.1"/>
    <property type="match status" value="1"/>
</dbReference>
<dbReference type="GO" id="GO:0003735">
    <property type="term" value="F:structural constituent of ribosome"/>
    <property type="evidence" value="ECO:0007669"/>
    <property type="project" value="InterPro"/>
</dbReference>
<evidence type="ECO:0000256" key="9">
    <source>
        <dbReference type="ARBA" id="ARBA00023274"/>
    </source>
</evidence>
<evidence type="ECO:0000256" key="6">
    <source>
        <dbReference type="ARBA" id="ARBA00022845"/>
    </source>
</evidence>
<evidence type="ECO:0000256" key="11">
    <source>
        <dbReference type="HAMAP-Rule" id="MF_01318"/>
    </source>
</evidence>
<dbReference type="Pfam" id="PF00687">
    <property type="entry name" value="Ribosomal_L1"/>
    <property type="match status" value="1"/>
</dbReference>
<comment type="subunit">
    <text evidence="2 11">Part of the 50S ribosomal subunit.</text>
</comment>
<comment type="similarity">
    <text evidence="1 11">Belongs to the universal ribosomal protein uL1 family.</text>
</comment>
<evidence type="ECO:0000256" key="4">
    <source>
        <dbReference type="ARBA" id="ARBA00022555"/>
    </source>
</evidence>
<evidence type="ECO:0000313" key="12">
    <source>
        <dbReference type="EMBL" id="HHP67222.1"/>
    </source>
</evidence>
<dbReference type="SUPFAM" id="SSF56808">
    <property type="entry name" value="Ribosomal protein L1"/>
    <property type="match status" value="1"/>
</dbReference>